<evidence type="ECO:0008006" key="3">
    <source>
        <dbReference type="Google" id="ProtNLM"/>
    </source>
</evidence>
<gene>
    <name evidence="1" type="ORF">SAMN06265379_103148</name>
</gene>
<evidence type="ECO:0000313" key="2">
    <source>
        <dbReference type="Proteomes" id="UP000319040"/>
    </source>
</evidence>
<dbReference type="AlphaFoldDB" id="A0A521CHJ3"/>
<accession>A0A521CHJ3</accession>
<dbReference type="Proteomes" id="UP000319040">
    <property type="component" value="Unassembled WGS sequence"/>
</dbReference>
<protein>
    <recommendedName>
        <fullName evidence="3">RHS repeat-associated core domain-containing protein</fullName>
    </recommendedName>
</protein>
<name>A0A521CHJ3_SACCC</name>
<reference evidence="1 2" key="1">
    <citation type="submission" date="2017-05" db="EMBL/GenBank/DDBJ databases">
        <authorList>
            <person name="Varghese N."/>
            <person name="Submissions S."/>
        </authorList>
    </citation>
    <scope>NUCLEOTIDE SEQUENCE [LARGE SCALE GENOMIC DNA]</scope>
    <source>
        <strain evidence="1 2">DSM 27040</strain>
    </source>
</reference>
<sequence length="106" mass="12023">MPGMADYVERPGTYNYDANGNMTYDPAKEGKLTYNYLNLPEGGHGYVNKTPRLLARFCKPPLRRSGLCNKQQEHKNNKRHIVKSVALDVYVHFTFALPIFQGSGKC</sequence>
<evidence type="ECO:0000313" key="1">
    <source>
        <dbReference type="EMBL" id="SMO58894.1"/>
    </source>
</evidence>
<proteinExistence type="predicted"/>
<organism evidence="1 2">
    <name type="scientific">Saccharicrinis carchari</name>
    <dbReference type="NCBI Taxonomy" id="1168039"/>
    <lineage>
        <taxon>Bacteria</taxon>
        <taxon>Pseudomonadati</taxon>
        <taxon>Bacteroidota</taxon>
        <taxon>Bacteroidia</taxon>
        <taxon>Marinilabiliales</taxon>
        <taxon>Marinilabiliaceae</taxon>
        <taxon>Saccharicrinis</taxon>
    </lineage>
</organism>
<keyword evidence="2" id="KW-1185">Reference proteome</keyword>
<dbReference type="EMBL" id="FXTB01000003">
    <property type="protein sequence ID" value="SMO58894.1"/>
    <property type="molecule type" value="Genomic_DNA"/>
</dbReference>